<dbReference type="AlphaFoldDB" id="A0A9D1EKL0"/>
<keyword evidence="4 5" id="KW-0949">S-adenosyl-L-methionine</keyword>
<dbReference type="InterPro" id="IPR036074">
    <property type="entry name" value="CbiD_sf"/>
</dbReference>
<dbReference type="Proteomes" id="UP000886841">
    <property type="component" value="Unassembled WGS sequence"/>
</dbReference>
<evidence type="ECO:0000313" key="7">
    <source>
        <dbReference type="EMBL" id="HIR93755.1"/>
    </source>
</evidence>
<accession>A0A9D1EKL0</accession>
<evidence type="ECO:0000256" key="1">
    <source>
        <dbReference type="ARBA" id="ARBA00022573"/>
    </source>
</evidence>
<dbReference type="GO" id="GO:0008168">
    <property type="term" value="F:methyltransferase activity"/>
    <property type="evidence" value="ECO:0007669"/>
    <property type="project" value="UniProtKB-UniRule"/>
</dbReference>
<dbReference type="PANTHER" id="PTHR35863:SF1">
    <property type="entry name" value="COBALT-PRECORRIN-5B C(1)-METHYLTRANSFERASE"/>
    <property type="match status" value="1"/>
</dbReference>
<name>A0A9D1EKL0_9FIRM</name>
<dbReference type="HAMAP" id="MF_00787">
    <property type="entry name" value="CbiD"/>
    <property type="match status" value="1"/>
</dbReference>
<evidence type="ECO:0000313" key="8">
    <source>
        <dbReference type="Proteomes" id="UP000886841"/>
    </source>
</evidence>
<dbReference type="Gene3D" id="3.30.2110.10">
    <property type="entry name" value="CbiD-like"/>
    <property type="match status" value="1"/>
</dbReference>
<dbReference type="InterPro" id="IPR002748">
    <property type="entry name" value="CbiD"/>
</dbReference>
<dbReference type="GO" id="GO:0032259">
    <property type="term" value="P:methylation"/>
    <property type="evidence" value="ECO:0007669"/>
    <property type="project" value="UniProtKB-KW"/>
</dbReference>
<dbReference type="PANTHER" id="PTHR35863">
    <property type="entry name" value="COBALT-PRECORRIN-5B C(1)-METHYLTRANSFERASE"/>
    <property type="match status" value="1"/>
</dbReference>
<comment type="catalytic activity">
    <reaction evidence="5">
        <text>Co-precorrin-5B + S-adenosyl-L-methionine = Co-precorrin-6A + S-adenosyl-L-homocysteine</text>
        <dbReference type="Rhea" id="RHEA:26285"/>
        <dbReference type="ChEBI" id="CHEBI:57856"/>
        <dbReference type="ChEBI" id="CHEBI:59789"/>
        <dbReference type="ChEBI" id="CHEBI:60063"/>
        <dbReference type="ChEBI" id="CHEBI:60064"/>
        <dbReference type="EC" id="2.1.1.195"/>
    </reaction>
</comment>
<dbReference type="Pfam" id="PF01888">
    <property type="entry name" value="CbiD"/>
    <property type="match status" value="1"/>
</dbReference>
<protein>
    <recommendedName>
        <fullName evidence="5">Cobalt-precorrin-5B C(1)-methyltransferase</fullName>
        <ecNumber evidence="5">2.1.1.195</ecNumber>
    </recommendedName>
    <alternativeName>
        <fullName evidence="5">Cobalt-precorrin-6A synthase</fullName>
    </alternativeName>
</protein>
<dbReference type="EC" id="2.1.1.195" evidence="5"/>
<dbReference type="SUPFAM" id="SSF111342">
    <property type="entry name" value="CbiD-like"/>
    <property type="match status" value="1"/>
</dbReference>
<feature type="compositionally biased region" description="Polar residues" evidence="6">
    <location>
        <begin position="63"/>
        <end position="72"/>
    </location>
</feature>
<reference evidence="7" key="1">
    <citation type="submission" date="2020-10" db="EMBL/GenBank/DDBJ databases">
        <authorList>
            <person name="Gilroy R."/>
        </authorList>
    </citation>
    <scope>NUCLEOTIDE SEQUENCE</scope>
    <source>
        <strain evidence="7">ChiSxjej1B13-7041</strain>
    </source>
</reference>
<evidence type="ECO:0000256" key="5">
    <source>
        <dbReference type="HAMAP-Rule" id="MF_00787"/>
    </source>
</evidence>
<proteinExistence type="inferred from homology"/>
<keyword evidence="3 5" id="KW-0808">Transferase</keyword>
<keyword evidence="1 5" id="KW-0169">Cobalamin biosynthesis</keyword>
<evidence type="ECO:0000256" key="6">
    <source>
        <dbReference type="SAM" id="MobiDB-lite"/>
    </source>
</evidence>
<evidence type="ECO:0000256" key="4">
    <source>
        <dbReference type="ARBA" id="ARBA00022691"/>
    </source>
</evidence>
<comment type="function">
    <text evidence="5">Catalyzes the methylation of C-1 in cobalt-precorrin-5B to form cobalt-precorrin-6A.</text>
</comment>
<comment type="caution">
    <text evidence="7">The sequence shown here is derived from an EMBL/GenBank/DDBJ whole genome shotgun (WGS) entry which is preliminary data.</text>
</comment>
<evidence type="ECO:0000256" key="2">
    <source>
        <dbReference type="ARBA" id="ARBA00022603"/>
    </source>
</evidence>
<evidence type="ECO:0000256" key="3">
    <source>
        <dbReference type="ARBA" id="ARBA00022679"/>
    </source>
</evidence>
<reference evidence="7" key="2">
    <citation type="journal article" date="2021" name="PeerJ">
        <title>Extensive microbial diversity within the chicken gut microbiome revealed by metagenomics and culture.</title>
        <authorList>
            <person name="Gilroy R."/>
            <person name="Ravi A."/>
            <person name="Getino M."/>
            <person name="Pursley I."/>
            <person name="Horton D.L."/>
            <person name="Alikhan N.F."/>
            <person name="Baker D."/>
            <person name="Gharbi K."/>
            <person name="Hall N."/>
            <person name="Watson M."/>
            <person name="Adriaenssens E.M."/>
            <person name="Foster-Nyarko E."/>
            <person name="Jarju S."/>
            <person name="Secka A."/>
            <person name="Antonio M."/>
            <person name="Oren A."/>
            <person name="Chaudhuri R.R."/>
            <person name="La Ragione R."/>
            <person name="Hildebrand F."/>
            <person name="Pallen M.J."/>
        </authorList>
    </citation>
    <scope>NUCLEOTIDE SEQUENCE</scope>
    <source>
        <strain evidence="7">ChiSxjej1B13-7041</strain>
    </source>
</reference>
<comment type="similarity">
    <text evidence="5">Belongs to the CbiD family.</text>
</comment>
<gene>
    <name evidence="5 7" type="primary">cbiD</name>
    <name evidence="7" type="ORF">IAB98_10100</name>
</gene>
<dbReference type="EMBL" id="DVHU01000091">
    <property type="protein sequence ID" value="HIR93755.1"/>
    <property type="molecule type" value="Genomic_DNA"/>
</dbReference>
<feature type="region of interest" description="Disordered" evidence="6">
    <location>
        <begin position="57"/>
        <end position="77"/>
    </location>
</feature>
<organism evidence="7 8">
    <name type="scientific">Candidatus Egerieimonas intestinavium</name>
    <dbReference type="NCBI Taxonomy" id="2840777"/>
    <lineage>
        <taxon>Bacteria</taxon>
        <taxon>Bacillati</taxon>
        <taxon>Bacillota</taxon>
        <taxon>Clostridia</taxon>
        <taxon>Lachnospirales</taxon>
        <taxon>Lachnospiraceae</taxon>
        <taxon>Lachnospiraceae incertae sedis</taxon>
        <taxon>Candidatus Egerieimonas</taxon>
    </lineage>
</organism>
<sequence length="404" mass="42952">MAKERLRRGYTTGSCAAAAAGAAARMLLSGGRVEEVLLETPKGVILRLDIEDIRRGGGLPESKTGSKIAQGQGTAGEMPGAISGEWVSCAVRKDGGDDPDVTTGMLICARVWRQASPGVTIDGGPGVGRVTRKGLDQPVGAAAINRVPREMIKREAEKACREFGYTGGLQVEIFAPRGEEIAAKTFNPRLGIEGGISILGTSGIVIPMSEEALIASIRVEMRMLLANGGEYLVISPGNYGETFSRQLQGLDLTYAMKCSNYVGETLDMARELGVKGILFIAHIGKFIKVSGGIMNTHSKNSDSRAELLAAQALRAGADAATALELLGTVTTEEGLAILEREGLLKPAMEETVSRAARYLQKRAGEEVQVGLILFSNVYGLLGQSSLAGELTEKINKQKKYRQER</sequence>
<comment type="pathway">
    <text evidence="5">Cofactor biosynthesis; adenosylcobalamin biosynthesis; cob(II)yrinate a,c-diamide from sirohydrochlorin (anaerobic route): step 6/10.</text>
</comment>
<dbReference type="PIRSF" id="PIRSF026782">
    <property type="entry name" value="CbiD"/>
    <property type="match status" value="1"/>
</dbReference>
<dbReference type="GO" id="GO:0019251">
    <property type="term" value="P:anaerobic cobalamin biosynthetic process"/>
    <property type="evidence" value="ECO:0007669"/>
    <property type="project" value="UniProtKB-UniRule"/>
</dbReference>
<keyword evidence="2 5" id="KW-0489">Methyltransferase</keyword>
<dbReference type="NCBIfam" id="TIGR00312">
    <property type="entry name" value="cbiD"/>
    <property type="match status" value="1"/>
</dbReference>